<gene>
    <name evidence="2" type="ORF">CDAR_410131</name>
</gene>
<feature type="compositionally biased region" description="Acidic residues" evidence="1">
    <location>
        <begin position="8"/>
        <end position="26"/>
    </location>
</feature>
<feature type="region of interest" description="Disordered" evidence="1">
    <location>
        <begin position="190"/>
        <end position="302"/>
    </location>
</feature>
<organism evidence="2 3">
    <name type="scientific">Caerostris darwini</name>
    <dbReference type="NCBI Taxonomy" id="1538125"/>
    <lineage>
        <taxon>Eukaryota</taxon>
        <taxon>Metazoa</taxon>
        <taxon>Ecdysozoa</taxon>
        <taxon>Arthropoda</taxon>
        <taxon>Chelicerata</taxon>
        <taxon>Arachnida</taxon>
        <taxon>Araneae</taxon>
        <taxon>Araneomorphae</taxon>
        <taxon>Entelegynae</taxon>
        <taxon>Araneoidea</taxon>
        <taxon>Araneidae</taxon>
        <taxon>Caerostris</taxon>
    </lineage>
</organism>
<evidence type="ECO:0000313" key="3">
    <source>
        <dbReference type="Proteomes" id="UP001054837"/>
    </source>
</evidence>
<feature type="compositionally biased region" description="Basic and acidic residues" evidence="1">
    <location>
        <begin position="347"/>
        <end position="360"/>
    </location>
</feature>
<protein>
    <submittedName>
        <fullName evidence="2">Uncharacterized protein</fullName>
    </submittedName>
</protein>
<reference evidence="2 3" key="1">
    <citation type="submission" date="2021-06" db="EMBL/GenBank/DDBJ databases">
        <title>Caerostris darwini draft genome.</title>
        <authorList>
            <person name="Kono N."/>
            <person name="Arakawa K."/>
        </authorList>
    </citation>
    <scope>NUCLEOTIDE SEQUENCE [LARGE SCALE GENOMIC DNA]</scope>
</reference>
<sequence>MSLNPMEVDSDCEDYSISCNDDDADVDGTVPRLQRLSLTDDEDSKGGTEDTVTMDLLEPSSEIPNVLFEGESISMDNLEEESTITDLRSGNFEDNPMNDDIITEQTLSMKEQLPESQGMLEVTTESTSSYFQHLVTEQAESESVHFEQAGTSEAFSSETKSQTSTRPSLTIYEPETGEWVKYVEKPQAIDIDDNVDQGDLQTVGDSPLKKDSSSSGYPSSGNESCVPNEVTIDSTAEPSKKFKLPSKNSDSDADSSSLKIRRRRRRRLSEVYAREESRSDGSKKYSISDGDDPKSDVGGDISTIENAVQQMLRVKKQALRRSPQTSPQHLAKIQPKFKEASGSPVKRSIDKTEDQEEKIKKQALQRSPETSPQHLAKIQPIFKEPSGSPAKRSIDKIQDQEETRAKLRKRSNSEVVCEVKKEVSVPKRSRSLSSNLRRSCPTTATVSPLIKEIRGTSKKMKKSSSRKRSK</sequence>
<feature type="region of interest" description="Disordered" evidence="1">
    <location>
        <begin position="316"/>
        <end position="470"/>
    </location>
</feature>
<feature type="compositionally biased region" description="Polar residues" evidence="1">
    <location>
        <begin position="149"/>
        <end position="168"/>
    </location>
</feature>
<feature type="compositionally biased region" description="Low complexity" evidence="1">
    <location>
        <begin position="213"/>
        <end position="224"/>
    </location>
</feature>
<dbReference type="Proteomes" id="UP001054837">
    <property type="component" value="Unassembled WGS sequence"/>
</dbReference>
<feature type="compositionally biased region" description="Basic residues" evidence="1">
    <location>
        <begin position="456"/>
        <end position="470"/>
    </location>
</feature>
<proteinExistence type="predicted"/>
<feature type="compositionally biased region" description="Basic and acidic residues" evidence="1">
    <location>
        <begin position="268"/>
        <end position="283"/>
    </location>
</feature>
<evidence type="ECO:0000256" key="1">
    <source>
        <dbReference type="SAM" id="MobiDB-lite"/>
    </source>
</evidence>
<feature type="compositionally biased region" description="Basic and acidic residues" evidence="1">
    <location>
        <begin position="392"/>
        <end position="405"/>
    </location>
</feature>
<feature type="region of interest" description="Disordered" evidence="1">
    <location>
        <begin position="1"/>
        <end position="51"/>
    </location>
</feature>
<accession>A0AAV4VW22</accession>
<feature type="compositionally biased region" description="Polar residues" evidence="1">
    <location>
        <begin position="364"/>
        <end position="373"/>
    </location>
</feature>
<keyword evidence="3" id="KW-1185">Reference proteome</keyword>
<comment type="caution">
    <text evidence="2">The sequence shown here is derived from an EMBL/GenBank/DDBJ whole genome shotgun (WGS) entry which is preliminary data.</text>
</comment>
<evidence type="ECO:0000313" key="2">
    <source>
        <dbReference type="EMBL" id="GIY74567.1"/>
    </source>
</evidence>
<dbReference type="AlphaFoldDB" id="A0AAV4VW22"/>
<name>A0AAV4VW22_9ARAC</name>
<dbReference type="EMBL" id="BPLQ01013760">
    <property type="protein sequence ID" value="GIY74567.1"/>
    <property type="molecule type" value="Genomic_DNA"/>
</dbReference>
<feature type="region of interest" description="Disordered" evidence="1">
    <location>
        <begin position="138"/>
        <end position="176"/>
    </location>
</feature>